<dbReference type="EMBL" id="VCKW01000125">
    <property type="protein sequence ID" value="TMQ94917.1"/>
    <property type="molecule type" value="Genomic_DNA"/>
</dbReference>
<keyword evidence="4" id="KW-1185">Reference proteome</keyword>
<evidence type="ECO:0000313" key="3">
    <source>
        <dbReference type="EMBL" id="TMQ94917.1"/>
    </source>
</evidence>
<dbReference type="SMART" id="SM00850">
    <property type="entry name" value="LytTR"/>
    <property type="match status" value="1"/>
</dbReference>
<evidence type="ECO:0000256" key="1">
    <source>
        <dbReference type="SAM" id="MobiDB-lite"/>
    </source>
</evidence>
<proteinExistence type="predicted"/>
<protein>
    <submittedName>
        <fullName evidence="3">LytTR family transcriptional regulator</fullName>
    </submittedName>
</protein>
<dbReference type="InterPro" id="IPR007492">
    <property type="entry name" value="LytTR_DNA-bd_dom"/>
</dbReference>
<dbReference type="Proteomes" id="UP000309174">
    <property type="component" value="Unassembled WGS sequence"/>
</dbReference>
<accession>A0A5C4J7Q9</accession>
<evidence type="ECO:0000259" key="2">
    <source>
        <dbReference type="PROSITE" id="PS50930"/>
    </source>
</evidence>
<dbReference type="AlphaFoldDB" id="A0A5C4J7Q9"/>
<dbReference type="PANTHER" id="PTHR37299:SF1">
    <property type="entry name" value="STAGE 0 SPORULATION PROTEIN A HOMOLOG"/>
    <property type="match status" value="1"/>
</dbReference>
<dbReference type="PANTHER" id="PTHR37299">
    <property type="entry name" value="TRANSCRIPTIONAL REGULATOR-RELATED"/>
    <property type="match status" value="1"/>
</dbReference>
<sequence length="235" mass="25661">MRATAVHSRPVSFQSRTPPPSLTASQGRTQSQSRTPAPSRTPTQELAQSQNRTQPQSRAQQGRLPPRPAEDEERLVVVVVVKDTGADELIPVGLGRAVHFVRRSEVRYAEAHGDYARLYTGAGSHLVRVSLAALEEAWRDAGFVRIHRSHLVSLAHIDEMVVESGRCTLRVGGTRLTVSRRNTGALRDRLLRGALPGPSRRSQSSQNSRGSQSSRGGRATRAARNPRGSRNSRGS</sequence>
<dbReference type="Pfam" id="PF04397">
    <property type="entry name" value="LytTR"/>
    <property type="match status" value="1"/>
</dbReference>
<feature type="compositionally biased region" description="Low complexity" evidence="1">
    <location>
        <begin position="192"/>
        <end position="235"/>
    </location>
</feature>
<dbReference type="GO" id="GO:0003677">
    <property type="term" value="F:DNA binding"/>
    <property type="evidence" value="ECO:0007669"/>
    <property type="project" value="InterPro"/>
</dbReference>
<dbReference type="PROSITE" id="PS50930">
    <property type="entry name" value="HTH_LYTTR"/>
    <property type="match status" value="1"/>
</dbReference>
<dbReference type="InterPro" id="IPR046947">
    <property type="entry name" value="LytR-like"/>
</dbReference>
<dbReference type="OrthoDB" id="9781059at2"/>
<evidence type="ECO:0000313" key="4">
    <source>
        <dbReference type="Proteomes" id="UP000309174"/>
    </source>
</evidence>
<dbReference type="GO" id="GO:0000156">
    <property type="term" value="F:phosphorelay response regulator activity"/>
    <property type="evidence" value="ECO:0007669"/>
    <property type="project" value="InterPro"/>
</dbReference>
<feature type="region of interest" description="Disordered" evidence="1">
    <location>
        <begin position="189"/>
        <end position="235"/>
    </location>
</feature>
<name>A0A5C4J7Q9_9ACTN</name>
<organism evidence="3 4">
    <name type="scientific">Actinomadura soli</name>
    <dbReference type="NCBI Taxonomy" id="2508997"/>
    <lineage>
        <taxon>Bacteria</taxon>
        <taxon>Bacillati</taxon>
        <taxon>Actinomycetota</taxon>
        <taxon>Actinomycetes</taxon>
        <taxon>Streptosporangiales</taxon>
        <taxon>Thermomonosporaceae</taxon>
        <taxon>Actinomadura</taxon>
    </lineage>
</organism>
<feature type="region of interest" description="Disordered" evidence="1">
    <location>
        <begin position="1"/>
        <end position="69"/>
    </location>
</feature>
<gene>
    <name evidence="3" type="ORF">ETD83_23165</name>
</gene>
<reference evidence="3 4" key="1">
    <citation type="submission" date="2019-05" db="EMBL/GenBank/DDBJ databases">
        <title>Draft genome sequence of Actinomadura sp. 14C53.</title>
        <authorList>
            <person name="Saricaoglu S."/>
            <person name="Isik K."/>
        </authorList>
    </citation>
    <scope>NUCLEOTIDE SEQUENCE [LARGE SCALE GENOMIC DNA]</scope>
    <source>
        <strain evidence="3 4">14C53</strain>
    </source>
</reference>
<dbReference type="Gene3D" id="2.40.50.1020">
    <property type="entry name" value="LytTr DNA-binding domain"/>
    <property type="match status" value="1"/>
</dbReference>
<feature type="domain" description="HTH LytTR-type" evidence="2">
    <location>
        <begin position="90"/>
        <end position="192"/>
    </location>
</feature>
<feature type="compositionally biased region" description="Polar residues" evidence="1">
    <location>
        <begin position="11"/>
        <end position="60"/>
    </location>
</feature>
<comment type="caution">
    <text evidence="3">The sequence shown here is derived from an EMBL/GenBank/DDBJ whole genome shotgun (WGS) entry which is preliminary data.</text>
</comment>